<feature type="transmembrane region" description="Helical" evidence="2">
    <location>
        <begin position="56"/>
        <end position="77"/>
    </location>
</feature>
<dbReference type="AlphaFoldDB" id="A0A9X3NK95"/>
<dbReference type="SUPFAM" id="SSF54001">
    <property type="entry name" value="Cysteine proteinases"/>
    <property type="match status" value="1"/>
</dbReference>
<dbReference type="InterPro" id="IPR038765">
    <property type="entry name" value="Papain-like_cys_pep_sf"/>
</dbReference>
<dbReference type="PANTHER" id="PTHR42736:SF1">
    <property type="entry name" value="PROTEIN-GLUTAMINE GAMMA-GLUTAMYLTRANSFERASE"/>
    <property type="match status" value="1"/>
</dbReference>
<feature type="domain" description="Transglutaminase-like" evidence="3">
    <location>
        <begin position="476"/>
        <end position="546"/>
    </location>
</feature>
<protein>
    <submittedName>
        <fullName evidence="4">DUF3488 and transglutaminase-like domain-containing protein</fullName>
    </submittedName>
</protein>
<evidence type="ECO:0000313" key="5">
    <source>
        <dbReference type="Proteomes" id="UP001140076"/>
    </source>
</evidence>
<organism evidence="4 5">
    <name type="scientific">Streptomonospora mangrovi</name>
    <dbReference type="NCBI Taxonomy" id="2883123"/>
    <lineage>
        <taxon>Bacteria</taxon>
        <taxon>Bacillati</taxon>
        <taxon>Actinomycetota</taxon>
        <taxon>Actinomycetes</taxon>
        <taxon>Streptosporangiales</taxon>
        <taxon>Nocardiopsidaceae</taxon>
        <taxon>Streptomonospora</taxon>
    </lineage>
</organism>
<feature type="region of interest" description="Disordered" evidence="1">
    <location>
        <begin position="565"/>
        <end position="616"/>
    </location>
</feature>
<evidence type="ECO:0000256" key="2">
    <source>
        <dbReference type="SAM" id="Phobius"/>
    </source>
</evidence>
<dbReference type="SMART" id="SM00460">
    <property type="entry name" value="TGc"/>
    <property type="match status" value="1"/>
</dbReference>
<feature type="transmembrane region" description="Helical" evidence="2">
    <location>
        <begin position="166"/>
        <end position="183"/>
    </location>
</feature>
<dbReference type="EMBL" id="JAJAQC010000020">
    <property type="protein sequence ID" value="MDA0565354.1"/>
    <property type="molecule type" value="Genomic_DNA"/>
</dbReference>
<evidence type="ECO:0000259" key="3">
    <source>
        <dbReference type="SMART" id="SM00460"/>
    </source>
</evidence>
<dbReference type="InterPro" id="IPR021878">
    <property type="entry name" value="TgpA_N"/>
</dbReference>
<comment type="caution">
    <text evidence="4">The sequence shown here is derived from an EMBL/GenBank/DDBJ whole genome shotgun (WGS) entry which is preliminary data.</text>
</comment>
<feature type="transmembrane region" description="Helical" evidence="2">
    <location>
        <begin position="30"/>
        <end position="49"/>
    </location>
</feature>
<dbReference type="Pfam" id="PF01841">
    <property type="entry name" value="Transglut_core"/>
    <property type="match status" value="1"/>
</dbReference>
<name>A0A9X3NK95_9ACTN</name>
<feature type="transmembrane region" description="Helical" evidence="2">
    <location>
        <begin position="117"/>
        <end position="136"/>
    </location>
</feature>
<sequence>MIAKAALTLASAAALLLAMPALGSVIAGGAWWGPAVVAVVAVALTGLGLRAARLTVVVIPLVQALVLVCVLTGAFAAHAAPLGFVPTPAALGELLRVFAEGRGQIGQETTPIPATPALALIVAAALGALAVVGDFLTVTARTAALMALPVAGLLVVPLLVDDQGLDAFAFAAAAVGYVVVLAVDGGVRAAGWGAPVAPGADSAAPVLGGFQRVLTTAGVAAVAVVLALLVPLAIPGLSSNALYALADGSRLGGDTITTTHPLVTLRRNLNSPSDRPVLTYTADTADPGYLRMYSLDVFDGQNWTMSRLRAEGDGGLGGELLPSPPGQTDIGSERVVTEVELADEFAADFLPAPYPPHEVDVSGRWFADADSLMLFTTGSPASGTSYAVTSLAPRADADLLVADLPPGSDLDQRYLAVPDGVDERTRELAEEITAGADTAYERALALQDWFATEGRFTYDLTPPPVPEGTDPLAFFLFEDRVGYCEQFAAAMALLARQAGVPARVATGFTSGSRLPDGTWEVTESDAHAWPELYFEGVGWLRFEPTPAAEGGQGTATVPDYAQSPVQAPAERPAGAQPSPQEDGTRPSGGAEAPQEPSADPESAEPSAAEEAGGAAGGAGGVPWRGLLAGAAAVAAAVALAVALPALARVLVRRGRWLRAGSAAERAHAAWRELRDDCRDLGLAWNPAESPRAVATRLPEELGLAEDARTALWRLAMAEESARYAPRPGEAAAPEDGRRVRAALRAARGRGAALRAVLLPRSLLRAPAAARRAYRPDPAAG</sequence>
<keyword evidence="2" id="KW-0472">Membrane</keyword>
<dbReference type="RefSeq" id="WP_270072631.1">
    <property type="nucleotide sequence ID" value="NZ_JAJAQC010000020.1"/>
</dbReference>
<feature type="transmembrane region" description="Helical" evidence="2">
    <location>
        <begin position="213"/>
        <end position="234"/>
    </location>
</feature>
<keyword evidence="2" id="KW-1133">Transmembrane helix</keyword>
<keyword evidence="5" id="KW-1185">Reference proteome</keyword>
<proteinExistence type="predicted"/>
<dbReference type="Proteomes" id="UP001140076">
    <property type="component" value="Unassembled WGS sequence"/>
</dbReference>
<dbReference type="PANTHER" id="PTHR42736">
    <property type="entry name" value="PROTEIN-GLUTAMINE GAMMA-GLUTAMYLTRANSFERASE"/>
    <property type="match status" value="1"/>
</dbReference>
<keyword evidence="2" id="KW-0812">Transmembrane</keyword>
<dbReference type="InterPro" id="IPR002931">
    <property type="entry name" value="Transglutaminase-like"/>
</dbReference>
<accession>A0A9X3NK95</accession>
<dbReference type="InterPro" id="IPR052901">
    <property type="entry name" value="Bact_TGase-like"/>
</dbReference>
<gene>
    <name evidence="4" type="ORF">LG943_13675</name>
</gene>
<feature type="compositionally biased region" description="Low complexity" evidence="1">
    <location>
        <begin position="590"/>
        <end position="612"/>
    </location>
</feature>
<evidence type="ECO:0000256" key="1">
    <source>
        <dbReference type="SAM" id="MobiDB-lite"/>
    </source>
</evidence>
<feature type="transmembrane region" description="Helical" evidence="2">
    <location>
        <begin position="626"/>
        <end position="651"/>
    </location>
</feature>
<dbReference type="Gene3D" id="3.10.620.30">
    <property type="match status" value="1"/>
</dbReference>
<evidence type="ECO:0000313" key="4">
    <source>
        <dbReference type="EMBL" id="MDA0565354.1"/>
    </source>
</evidence>
<dbReference type="Pfam" id="PF11992">
    <property type="entry name" value="TgpA_N"/>
    <property type="match status" value="1"/>
</dbReference>
<feature type="transmembrane region" description="Helical" evidence="2">
    <location>
        <begin position="143"/>
        <end position="160"/>
    </location>
</feature>
<reference evidence="4" key="1">
    <citation type="submission" date="2021-10" db="EMBL/GenBank/DDBJ databases">
        <title>Streptomonospora sp. nov., isolated from mangrove soil.</title>
        <authorList>
            <person name="Chen X."/>
            <person name="Ge X."/>
            <person name="Liu W."/>
        </authorList>
    </citation>
    <scope>NUCLEOTIDE SEQUENCE</scope>
    <source>
        <strain evidence="4">S1-112</strain>
    </source>
</reference>